<keyword evidence="1" id="KW-0812">Transmembrane</keyword>
<dbReference type="Gene3D" id="1.10.575.10">
    <property type="entry name" value="P1 Nuclease"/>
    <property type="match status" value="1"/>
</dbReference>
<reference evidence="3" key="1">
    <citation type="submission" date="2023-07" db="EMBL/GenBank/DDBJ databases">
        <title>Dyadobacter sp. nov 'subterranea' isolated from contaminted grondwater.</title>
        <authorList>
            <person name="Szabo I."/>
            <person name="Al-Omari J."/>
            <person name="Szerdahelyi S.G."/>
            <person name="Rado J."/>
        </authorList>
    </citation>
    <scope>NUCLEOTIDE SEQUENCE [LARGE SCALE GENOMIC DNA]</scope>
    <source>
        <strain evidence="3">UP-52</strain>
    </source>
</reference>
<dbReference type="EMBL" id="JACYGY010000001">
    <property type="protein sequence ID" value="MBE9463103.1"/>
    <property type="molecule type" value="Genomic_DNA"/>
</dbReference>
<sequence>MTSFLAPKLSMETHVDLTEIFLKKNHFFFKKALIFFLLAFFLFPKLGFSSTWGFWAHKRINRLAVYRLPLDMQYFYKKHIDYLTENAVNPDRRRYAVVGEAERHFIDLDVYGDSAIQKLPHYWPAAIKKIGEDSLRKHGIVPWYVQTAAFQLTEAFKDKDPKRILMISADLGHYAADSNVPLHTTRNYNGQLTRQEGIHGFWESRLPELYANDYDLWVGEAKYIVNLTDQIWFSMNRAHIAVDSVFLFEKELTESFETDKKFSYELRNNILVRTYSEEFSNQYHMKLKGQVERQMKNSIEMVSDIWFTCWINAGQPDLKEIANFSFDDKDKKTEVAEQQGWLRRLLNIRSESDQ</sequence>
<dbReference type="RefSeq" id="WP_194121257.1">
    <property type="nucleotide sequence ID" value="NZ_JACYGY010000001.1"/>
</dbReference>
<gene>
    <name evidence="2" type="ORF">IEE83_14540</name>
</gene>
<keyword evidence="1" id="KW-0472">Membrane</keyword>
<dbReference type="Proteomes" id="UP000634134">
    <property type="component" value="Unassembled WGS sequence"/>
</dbReference>
<comment type="caution">
    <text evidence="2">The sequence shown here is derived from an EMBL/GenBank/DDBJ whole genome shotgun (WGS) entry which is preliminary data.</text>
</comment>
<organism evidence="2 3">
    <name type="scientific">Dyadobacter subterraneus</name>
    <dbReference type="NCBI Taxonomy" id="2773304"/>
    <lineage>
        <taxon>Bacteria</taxon>
        <taxon>Pseudomonadati</taxon>
        <taxon>Bacteroidota</taxon>
        <taxon>Cytophagia</taxon>
        <taxon>Cytophagales</taxon>
        <taxon>Spirosomataceae</taxon>
        <taxon>Dyadobacter</taxon>
    </lineage>
</organism>
<name>A0ABR9WCA0_9BACT</name>
<dbReference type="SUPFAM" id="SSF48537">
    <property type="entry name" value="Phospholipase C/P1 nuclease"/>
    <property type="match status" value="1"/>
</dbReference>
<proteinExistence type="predicted"/>
<keyword evidence="3" id="KW-1185">Reference proteome</keyword>
<feature type="transmembrane region" description="Helical" evidence="1">
    <location>
        <begin position="32"/>
        <end position="55"/>
    </location>
</feature>
<evidence type="ECO:0000313" key="3">
    <source>
        <dbReference type="Proteomes" id="UP000634134"/>
    </source>
</evidence>
<dbReference type="InterPro" id="IPR008947">
    <property type="entry name" value="PLipase_C/P1_nuclease_dom_sf"/>
</dbReference>
<keyword evidence="1" id="KW-1133">Transmembrane helix</keyword>
<evidence type="ECO:0000256" key="1">
    <source>
        <dbReference type="SAM" id="Phobius"/>
    </source>
</evidence>
<accession>A0ABR9WCA0</accession>
<evidence type="ECO:0000313" key="2">
    <source>
        <dbReference type="EMBL" id="MBE9463103.1"/>
    </source>
</evidence>
<protein>
    <submittedName>
        <fullName evidence="2">Integrase</fullName>
    </submittedName>
</protein>
<dbReference type="CDD" id="cd10981">
    <property type="entry name" value="ZnPC_S1P1"/>
    <property type="match status" value="1"/>
</dbReference>